<protein>
    <submittedName>
        <fullName evidence="1">Uncharacterized protein</fullName>
    </submittedName>
</protein>
<accession>A0A438ML96</accession>
<proteinExistence type="predicted"/>
<name>A0A438ML96_9ACTN</name>
<organism evidence="1 2">
    <name type="scientific">Nonomuraea polychroma</name>
    <dbReference type="NCBI Taxonomy" id="46176"/>
    <lineage>
        <taxon>Bacteria</taxon>
        <taxon>Bacillati</taxon>
        <taxon>Actinomycetota</taxon>
        <taxon>Actinomycetes</taxon>
        <taxon>Streptosporangiales</taxon>
        <taxon>Streptosporangiaceae</taxon>
        <taxon>Nonomuraea</taxon>
    </lineage>
</organism>
<dbReference type="EMBL" id="SAUN01000001">
    <property type="protein sequence ID" value="RVX46421.1"/>
    <property type="molecule type" value="Genomic_DNA"/>
</dbReference>
<dbReference type="InterPro" id="IPR043863">
    <property type="entry name" value="DUF5825"/>
</dbReference>
<dbReference type="AlphaFoldDB" id="A0A438ML96"/>
<gene>
    <name evidence="1" type="ORF">EDD27_9301</name>
</gene>
<reference evidence="1 2" key="1">
    <citation type="submission" date="2019-01" db="EMBL/GenBank/DDBJ databases">
        <title>Sequencing the genomes of 1000 actinobacteria strains.</title>
        <authorList>
            <person name="Klenk H.-P."/>
        </authorList>
    </citation>
    <scope>NUCLEOTIDE SEQUENCE [LARGE SCALE GENOMIC DNA]</scope>
    <source>
        <strain evidence="1 2">DSM 43925</strain>
    </source>
</reference>
<sequence>MTRAQPLSLEDDLPSNLAVRWDDAPVALGAVAALRDAFGTGRVLNWRAEAMPRTVVPLLWHLPPPENAAPDFAEWRSVFRPGLCYYRRGPGFVQVKDVRDPEEAGSFTIDEPHVLRAFLRCLRPTALTDLDALERDAAEALLDERLLLRAGDQVVVLPYRMRRWPVPAMGL</sequence>
<dbReference type="Pfam" id="PF19142">
    <property type="entry name" value="DUF5825"/>
    <property type="match status" value="1"/>
</dbReference>
<comment type="caution">
    <text evidence="1">The sequence shown here is derived from an EMBL/GenBank/DDBJ whole genome shotgun (WGS) entry which is preliminary data.</text>
</comment>
<dbReference type="RefSeq" id="WP_164904081.1">
    <property type="nucleotide sequence ID" value="NZ_SAUN01000001.1"/>
</dbReference>
<keyword evidence="2" id="KW-1185">Reference proteome</keyword>
<dbReference type="Proteomes" id="UP000284824">
    <property type="component" value="Unassembled WGS sequence"/>
</dbReference>
<evidence type="ECO:0000313" key="2">
    <source>
        <dbReference type="Proteomes" id="UP000284824"/>
    </source>
</evidence>
<evidence type="ECO:0000313" key="1">
    <source>
        <dbReference type="EMBL" id="RVX46421.1"/>
    </source>
</evidence>